<dbReference type="RefSeq" id="WP_224055353.1">
    <property type="nucleotide sequence ID" value="NZ_AP025144.1"/>
</dbReference>
<dbReference type="NCBIfam" id="TIGR00051">
    <property type="entry name" value="YbgC/FadM family acyl-CoA thioesterase"/>
    <property type="match status" value="1"/>
</dbReference>
<evidence type="ECO:0000256" key="2">
    <source>
        <dbReference type="ARBA" id="ARBA00022801"/>
    </source>
</evidence>
<dbReference type="SUPFAM" id="SSF54637">
    <property type="entry name" value="Thioesterase/thiol ester dehydrase-isomerase"/>
    <property type="match status" value="1"/>
</dbReference>
<dbReference type="CDD" id="cd00586">
    <property type="entry name" value="4HBT"/>
    <property type="match status" value="1"/>
</dbReference>
<dbReference type="NCBIfam" id="TIGR02799">
    <property type="entry name" value="thio_ybgC"/>
    <property type="match status" value="1"/>
</dbReference>
<gene>
    <name evidence="3" type="ORF">GCM10007932_10210</name>
</gene>
<dbReference type="EMBL" id="BSNX01000008">
    <property type="protein sequence ID" value="GLQ71661.1"/>
    <property type="molecule type" value="Genomic_DNA"/>
</dbReference>
<dbReference type="InterPro" id="IPR050563">
    <property type="entry name" value="4-hydroxybenzoyl-CoA_TE"/>
</dbReference>
<dbReference type="Gene3D" id="3.10.129.10">
    <property type="entry name" value="Hotdog Thioesterase"/>
    <property type="match status" value="1"/>
</dbReference>
<keyword evidence="4" id="KW-1185">Reference proteome</keyword>
<dbReference type="GO" id="GO:0047617">
    <property type="term" value="F:fatty acyl-CoA hydrolase activity"/>
    <property type="evidence" value="ECO:0007669"/>
    <property type="project" value="TreeGrafter"/>
</dbReference>
<dbReference type="Proteomes" id="UP001156690">
    <property type="component" value="Unassembled WGS sequence"/>
</dbReference>
<evidence type="ECO:0000256" key="1">
    <source>
        <dbReference type="ARBA" id="ARBA00005953"/>
    </source>
</evidence>
<protein>
    <submittedName>
        <fullName evidence="3">Tol-pal system-associated acyl-CoA thioesterase</fullName>
    </submittedName>
</protein>
<dbReference type="PIRSF" id="PIRSF003230">
    <property type="entry name" value="YbgC"/>
    <property type="match status" value="1"/>
</dbReference>
<proteinExistence type="inferred from homology"/>
<dbReference type="PANTHER" id="PTHR31793:SF37">
    <property type="entry name" value="ACYL-COA THIOESTER HYDROLASE YBGC"/>
    <property type="match status" value="1"/>
</dbReference>
<organism evidence="3 4">
    <name type="scientific">Vibrio penaeicida</name>
    <dbReference type="NCBI Taxonomy" id="104609"/>
    <lineage>
        <taxon>Bacteria</taxon>
        <taxon>Pseudomonadati</taxon>
        <taxon>Pseudomonadota</taxon>
        <taxon>Gammaproteobacteria</taxon>
        <taxon>Vibrionales</taxon>
        <taxon>Vibrionaceae</taxon>
        <taxon>Vibrio</taxon>
    </lineage>
</organism>
<accession>A0AAV5NM12</accession>
<dbReference type="PANTHER" id="PTHR31793">
    <property type="entry name" value="4-HYDROXYBENZOYL-COA THIOESTERASE FAMILY MEMBER"/>
    <property type="match status" value="1"/>
</dbReference>
<dbReference type="InterPro" id="IPR029069">
    <property type="entry name" value="HotDog_dom_sf"/>
</dbReference>
<comment type="caution">
    <text evidence="3">The sequence shown here is derived from an EMBL/GenBank/DDBJ whole genome shotgun (WGS) entry which is preliminary data.</text>
</comment>
<comment type="similarity">
    <text evidence="1">Belongs to the 4-hydroxybenzoyl-CoA thioesterase family.</text>
</comment>
<keyword evidence="2" id="KW-0378">Hydrolase</keyword>
<reference evidence="4" key="1">
    <citation type="journal article" date="2019" name="Int. J. Syst. Evol. Microbiol.">
        <title>The Global Catalogue of Microorganisms (GCM) 10K type strain sequencing project: providing services to taxonomists for standard genome sequencing and annotation.</title>
        <authorList>
            <consortium name="The Broad Institute Genomics Platform"/>
            <consortium name="The Broad Institute Genome Sequencing Center for Infectious Disease"/>
            <person name="Wu L."/>
            <person name="Ma J."/>
        </authorList>
    </citation>
    <scope>NUCLEOTIDE SEQUENCE [LARGE SCALE GENOMIC DNA]</scope>
    <source>
        <strain evidence="4">NBRC 15640</strain>
    </source>
</reference>
<dbReference type="Pfam" id="PF13279">
    <property type="entry name" value="4HBT_2"/>
    <property type="match status" value="1"/>
</dbReference>
<dbReference type="FunFam" id="3.10.129.10:FF:000004">
    <property type="entry name" value="Tol-pal system-associated acyl-CoA thioesterase"/>
    <property type="match status" value="1"/>
</dbReference>
<dbReference type="InterPro" id="IPR014166">
    <property type="entry name" value="Tol-Pal_acyl-CoA_thioesterase"/>
</dbReference>
<evidence type="ECO:0000313" key="3">
    <source>
        <dbReference type="EMBL" id="GLQ71661.1"/>
    </source>
</evidence>
<dbReference type="InterPro" id="IPR006684">
    <property type="entry name" value="YbgC/YbaW"/>
</dbReference>
<evidence type="ECO:0000313" key="4">
    <source>
        <dbReference type="Proteomes" id="UP001156690"/>
    </source>
</evidence>
<sequence>MKGEFTRIFEWSIRVYYEDTDAGGLVYHSNYLNYFERARTELLRSLGVCQQRLLTENFGFVIRHVEMDFLQGARLDDQLTVRTSISELRRASLVFCQELVNPDGKTLCRATVKVAFVNTKTMKPQAIPSSMTAELIDSDS</sequence>
<dbReference type="AlphaFoldDB" id="A0AAV5NM12"/>
<name>A0AAV5NM12_9VIBR</name>